<dbReference type="AlphaFoldDB" id="A0A1G7JRS5"/>
<organism evidence="1 2">
    <name type="scientific">Epilithonimonas hungarica</name>
    <dbReference type="NCBI Taxonomy" id="454006"/>
    <lineage>
        <taxon>Bacteria</taxon>
        <taxon>Pseudomonadati</taxon>
        <taxon>Bacteroidota</taxon>
        <taxon>Flavobacteriia</taxon>
        <taxon>Flavobacteriales</taxon>
        <taxon>Weeksellaceae</taxon>
        <taxon>Chryseobacterium group</taxon>
        <taxon>Epilithonimonas</taxon>
    </lineage>
</organism>
<dbReference type="EMBL" id="FNBH01000001">
    <property type="protein sequence ID" value="SDF27667.1"/>
    <property type="molecule type" value="Genomic_DNA"/>
</dbReference>
<keyword evidence="2" id="KW-1185">Reference proteome</keyword>
<dbReference type="Gene3D" id="2.60.120.10">
    <property type="entry name" value="Jelly Rolls"/>
    <property type="match status" value="1"/>
</dbReference>
<protein>
    <recommendedName>
        <fullName evidence="3">Cupin domain-containing protein</fullName>
    </recommendedName>
</protein>
<proteinExistence type="predicted"/>
<dbReference type="InterPro" id="IPR014710">
    <property type="entry name" value="RmlC-like_jellyroll"/>
</dbReference>
<evidence type="ECO:0000313" key="1">
    <source>
        <dbReference type="EMBL" id="SDF27667.1"/>
    </source>
</evidence>
<evidence type="ECO:0000313" key="2">
    <source>
        <dbReference type="Proteomes" id="UP000199203"/>
    </source>
</evidence>
<gene>
    <name evidence="1" type="ORF">SAMN05421825_1471</name>
</gene>
<accession>A0A1G7JRS5</accession>
<sequence length="156" mass="17694">MIKGLSLVLVMGTFGVMDAQHKEHKHVSVKAEETSEFIPAIRLINNPDGSCTFEKGKIPTLKHMNTSTFWVSNKTEEWEKNAHPAPRRQYVITIKGNIRFKVTDGSTFMIKPGTVLLAEDLKGTGHSWDMVKSKEWERLYIPISESADDFFIADNK</sequence>
<evidence type="ECO:0008006" key="3">
    <source>
        <dbReference type="Google" id="ProtNLM"/>
    </source>
</evidence>
<dbReference type="Proteomes" id="UP000199203">
    <property type="component" value="Unassembled WGS sequence"/>
</dbReference>
<reference evidence="2" key="1">
    <citation type="submission" date="2016-10" db="EMBL/GenBank/DDBJ databases">
        <authorList>
            <person name="Varghese N."/>
            <person name="Submissions S."/>
        </authorList>
    </citation>
    <scope>NUCLEOTIDE SEQUENCE [LARGE SCALE GENOMIC DNA]</scope>
    <source>
        <strain evidence="2">DSM 19684</strain>
    </source>
</reference>
<name>A0A1G7JRS5_9FLAO</name>
<dbReference type="STRING" id="454006.SAMN05421825_1471"/>